<evidence type="ECO:0000313" key="2">
    <source>
        <dbReference type="Proteomes" id="UP000276991"/>
    </source>
</evidence>
<name>A0A498STY7_ACAVI</name>
<organism evidence="1 2">
    <name type="scientific">Acanthocheilonema viteae</name>
    <name type="common">Filarial nematode worm</name>
    <name type="synonym">Dipetalonema viteae</name>
    <dbReference type="NCBI Taxonomy" id="6277"/>
    <lineage>
        <taxon>Eukaryota</taxon>
        <taxon>Metazoa</taxon>
        <taxon>Ecdysozoa</taxon>
        <taxon>Nematoda</taxon>
        <taxon>Chromadorea</taxon>
        <taxon>Rhabditida</taxon>
        <taxon>Spirurina</taxon>
        <taxon>Spiruromorpha</taxon>
        <taxon>Filarioidea</taxon>
        <taxon>Onchocercidae</taxon>
        <taxon>Acanthocheilonema</taxon>
    </lineage>
</organism>
<dbReference type="EMBL" id="UPTC01006200">
    <property type="protein sequence ID" value="VBB35507.1"/>
    <property type="molecule type" value="Genomic_DNA"/>
</dbReference>
<proteinExistence type="predicted"/>
<accession>A0A498STY7</accession>
<evidence type="ECO:0000313" key="1">
    <source>
        <dbReference type="EMBL" id="VBB35507.1"/>
    </source>
</evidence>
<keyword evidence="2" id="KW-1185">Reference proteome</keyword>
<feature type="non-terminal residue" evidence="1">
    <location>
        <position position="1"/>
    </location>
</feature>
<protein>
    <submittedName>
        <fullName evidence="1">Uncharacterized protein</fullName>
    </submittedName>
</protein>
<reference evidence="1 2" key="1">
    <citation type="submission" date="2018-08" db="EMBL/GenBank/DDBJ databases">
        <authorList>
            <person name="Laetsch R D."/>
            <person name="Stevens L."/>
            <person name="Kumar S."/>
            <person name="Blaxter L. M."/>
        </authorList>
    </citation>
    <scope>NUCLEOTIDE SEQUENCE [LARGE SCALE GENOMIC DNA]</scope>
</reference>
<sequence>SLNSNANIFGGGAAGGFSQSPFGGFGFGNPFFPFGLGFSPFGLGFGRK</sequence>
<dbReference type="AlphaFoldDB" id="A0A498STY7"/>
<gene>
    <name evidence="1" type="ORF">NAV_LOCUS10298</name>
</gene>
<dbReference type="Proteomes" id="UP000276991">
    <property type="component" value="Unassembled WGS sequence"/>
</dbReference>